<protein>
    <recommendedName>
        <fullName evidence="4 5">Flagellar hook-basal body complex protein FliE</fullName>
    </recommendedName>
</protein>
<evidence type="ECO:0000256" key="4">
    <source>
        <dbReference type="HAMAP-Rule" id="MF_00724"/>
    </source>
</evidence>
<accession>A0A939BM04</accession>
<evidence type="ECO:0000256" key="3">
    <source>
        <dbReference type="ARBA" id="ARBA00023143"/>
    </source>
</evidence>
<keyword evidence="7" id="KW-0282">Flagellum</keyword>
<gene>
    <name evidence="4" type="primary">fliE</name>
    <name evidence="7" type="ORF">JOC47_000159</name>
</gene>
<comment type="caution">
    <text evidence="7">The sequence shown here is derived from an EMBL/GenBank/DDBJ whole genome shotgun (WGS) entry which is preliminary data.</text>
</comment>
<comment type="subcellular location">
    <subcellularLocation>
        <location evidence="1 4">Bacterial flagellum basal body</location>
    </subcellularLocation>
</comment>
<name>A0A939BM04_9FIRM</name>
<keyword evidence="7" id="KW-0969">Cilium</keyword>
<dbReference type="PANTHER" id="PTHR34653">
    <property type="match status" value="1"/>
</dbReference>
<dbReference type="HAMAP" id="MF_00724">
    <property type="entry name" value="FliE"/>
    <property type="match status" value="1"/>
</dbReference>
<evidence type="ECO:0000313" key="8">
    <source>
        <dbReference type="Proteomes" id="UP000774000"/>
    </source>
</evidence>
<sequence>MEIQGISNRSIAQMNNQIKQKDNSNKKSFSSYLKQSISNVNQLQDQANQAGKDLALGKVDNVHEVMIAAQKAKLSIDLTAKVSNKVVGAYQEIMRMQV</sequence>
<dbReference type="Proteomes" id="UP000774000">
    <property type="component" value="Unassembled WGS sequence"/>
</dbReference>
<keyword evidence="8" id="KW-1185">Reference proteome</keyword>
<dbReference type="GO" id="GO:0005198">
    <property type="term" value="F:structural molecule activity"/>
    <property type="evidence" value="ECO:0007669"/>
    <property type="project" value="UniProtKB-UniRule"/>
</dbReference>
<dbReference type="GO" id="GO:0071973">
    <property type="term" value="P:bacterial-type flagellum-dependent cell motility"/>
    <property type="evidence" value="ECO:0007669"/>
    <property type="project" value="InterPro"/>
</dbReference>
<dbReference type="GO" id="GO:0003774">
    <property type="term" value="F:cytoskeletal motor activity"/>
    <property type="evidence" value="ECO:0007669"/>
    <property type="project" value="InterPro"/>
</dbReference>
<keyword evidence="3 4" id="KW-0975">Bacterial flagellum</keyword>
<organism evidence="7 8">
    <name type="scientific">Halanaerobacter jeridensis</name>
    <dbReference type="NCBI Taxonomy" id="706427"/>
    <lineage>
        <taxon>Bacteria</taxon>
        <taxon>Bacillati</taxon>
        <taxon>Bacillota</taxon>
        <taxon>Clostridia</taxon>
        <taxon>Halanaerobiales</taxon>
        <taxon>Halobacteroidaceae</taxon>
        <taxon>Halanaerobacter</taxon>
    </lineage>
</organism>
<dbReference type="NCBIfam" id="TIGR00205">
    <property type="entry name" value="fliE"/>
    <property type="match status" value="1"/>
</dbReference>
<reference evidence="7" key="1">
    <citation type="submission" date="2021-01" db="EMBL/GenBank/DDBJ databases">
        <title>Genomic Encyclopedia of Type Strains, Phase IV (KMG-IV): sequencing the most valuable type-strain genomes for metagenomic binning, comparative biology and taxonomic classification.</title>
        <authorList>
            <person name="Goeker M."/>
        </authorList>
    </citation>
    <scope>NUCLEOTIDE SEQUENCE</scope>
    <source>
        <strain evidence="7">DSM 23230</strain>
    </source>
</reference>
<evidence type="ECO:0000256" key="5">
    <source>
        <dbReference type="NCBIfam" id="TIGR00205"/>
    </source>
</evidence>
<dbReference type="InterPro" id="IPR001624">
    <property type="entry name" value="FliE"/>
</dbReference>
<dbReference type="AlphaFoldDB" id="A0A939BM04"/>
<dbReference type="EMBL" id="JAFBDQ010000001">
    <property type="protein sequence ID" value="MBM7555335.1"/>
    <property type="molecule type" value="Genomic_DNA"/>
</dbReference>
<evidence type="ECO:0000313" key="7">
    <source>
        <dbReference type="EMBL" id="MBM7555335.1"/>
    </source>
</evidence>
<feature type="region of interest" description="Disordered" evidence="6">
    <location>
        <begin position="1"/>
        <end position="31"/>
    </location>
</feature>
<dbReference type="RefSeq" id="WP_204700056.1">
    <property type="nucleotide sequence ID" value="NZ_JAFBDQ010000001.1"/>
</dbReference>
<comment type="similarity">
    <text evidence="2 4">Belongs to the FliE family.</text>
</comment>
<feature type="compositionally biased region" description="Polar residues" evidence="6">
    <location>
        <begin position="1"/>
        <end position="18"/>
    </location>
</feature>
<dbReference type="PANTHER" id="PTHR34653:SF1">
    <property type="entry name" value="FLAGELLAR HOOK-BASAL BODY COMPLEX PROTEIN FLIE"/>
    <property type="match status" value="1"/>
</dbReference>
<evidence type="ECO:0000256" key="6">
    <source>
        <dbReference type="SAM" id="MobiDB-lite"/>
    </source>
</evidence>
<dbReference type="PRINTS" id="PR01006">
    <property type="entry name" value="FLGHOOKFLIE"/>
</dbReference>
<keyword evidence="7" id="KW-0966">Cell projection</keyword>
<proteinExistence type="inferred from homology"/>
<evidence type="ECO:0000256" key="1">
    <source>
        <dbReference type="ARBA" id="ARBA00004117"/>
    </source>
</evidence>
<evidence type="ECO:0000256" key="2">
    <source>
        <dbReference type="ARBA" id="ARBA00009272"/>
    </source>
</evidence>
<dbReference type="GO" id="GO:0009425">
    <property type="term" value="C:bacterial-type flagellum basal body"/>
    <property type="evidence" value="ECO:0007669"/>
    <property type="project" value="UniProtKB-SubCell"/>
</dbReference>
<dbReference type="Pfam" id="PF02049">
    <property type="entry name" value="FliE"/>
    <property type="match status" value="1"/>
</dbReference>